<dbReference type="OrthoDB" id="114975at2157"/>
<gene>
    <name evidence="1" type="ORF">E2N92_04405</name>
</gene>
<dbReference type="AlphaFoldDB" id="A0A8G1EGA7"/>
<accession>A0A8G1EGA7</accession>
<reference evidence="1" key="2">
    <citation type="submission" date="2019-03" db="EMBL/GenBank/DDBJ databases">
        <authorList>
            <person name="Chen S.-C."/>
            <person name="Wu S.-Y."/>
            <person name="Lai M.-C."/>
        </authorList>
    </citation>
    <scope>NUCLEOTIDE SEQUENCE</scope>
    <source>
        <strain evidence="1">ML15</strain>
    </source>
</reference>
<proteinExistence type="predicted"/>
<name>A0A8G1EGA7_9EURY</name>
<reference evidence="1" key="1">
    <citation type="journal article" date="2005" name="Int. J. Syst. Evol. Microbiol.">
        <title>Methanofollis formosanus sp. nov., isolated from a fish pond.</title>
        <authorList>
            <person name="Wu S.Y."/>
            <person name="Chen S.C."/>
            <person name="Lai M.C."/>
        </authorList>
    </citation>
    <scope>NUCLEOTIDE SEQUENCE</scope>
    <source>
        <strain evidence="1">ML15</strain>
    </source>
</reference>
<organism evidence="1 2">
    <name type="scientific">Methanofollis formosanus</name>
    <dbReference type="NCBI Taxonomy" id="299308"/>
    <lineage>
        <taxon>Archaea</taxon>
        <taxon>Methanobacteriati</taxon>
        <taxon>Methanobacteriota</taxon>
        <taxon>Stenosarchaea group</taxon>
        <taxon>Methanomicrobia</taxon>
        <taxon>Methanomicrobiales</taxon>
        <taxon>Methanomicrobiaceae</taxon>
        <taxon>Methanofollis</taxon>
    </lineage>
</organism>
<dbReference type="Proteomes" id="UP000826709">
    <property type="component" value="Chromosome"/>
</dbReference>
<dbReference type="EMBL" id="CP037968">
    <property type="protein sequence ID" value="QYZ78722.1"/>
    <property type="molecule type" value="Genomic_DNA"/>
</dbReference>
<evidence type="ECO:0000313" key="1">
    <source>
        <dbReference type="EMBL" id="QYZ78722.1"/>
    </source>
</evidence>
<evidence type="ECO:0000313" key="2">
    <source>
        <dbReference type="Proteomes" id="UP000826709"/>
    </source>
</evidence>
<sequence>MVMRCSFTLDPELLEAIDAFAKKGSIGRNEAILELIEAGFASLEAGKEFEIKKQRSFEEYATIRRDVEEMKGLVQNMRDELRLVHHTIESDYCKEARGVPYQRRSLWDYMKRRD</sequence>
<protein>
    <submittedName>
        <fullName evidence="1">Ribbon-helix-helix protein, CopG family</fullName>
    </submittedName>
</protein>
<dbReference type="RefSeq" id="WP_220682481.1">
    <property type="nucleotide sequence ID" value="NZ_CP037968.1"/>
</dbReference>
<keyword evidence="2" id="KW-1185">Reference proteome</keyword>
<dbReference type="KEGG" id="mfk:E2N92_04405"/>